<sequence>MNIAVVKEREGLVRGLKTLYYVWSGDKPPEDYSVLKPVKESVSPWINYVWWNSPAPGVPGEFFAILWKGFIEIDNPGYYRFYVVTDDGSRLWIDNKLVIDAWRDQPPTVYVSNPIYLKKGFHSIKYFFYNRYSFSEAVLGWMSIDGEASVVPKEKLYHCLSNEVFFINIPNNYVVELLPAEAEIKKCVAVNNICKLELEEDEIPLEAYIRILSDDKKTILETKEKIIIWGGDEFRVIKLKEGPVA</sequence>
<organism evidence="2">
    <name type="scientific">Staphylothermus marinus</name>
    <dbReference type="NCBI Taxonomy" id="2280"/>
    <lineage>
        <taxon>Archaea</taxon>
        <taxon>Thermoproteota</taxon>
        <taxon>Thermoprotei</taxon>
        <taxon>Desulfurococcales</taxon>
        <taxon>Desulfurococcaceae</taxon>
        <taxon>Staphylothermus</taxon>
    </lineage>
</organism>
<evidence type="ECO:0000259" key="1">
    <source>
        <dbReference type="PROSITE" id="PS51820"/>
    </source>
</evidence>
<dbReference type="Pfam" id="PF07691">
    <property type="entry name" value="PA14"/>
    <property type="match status" value="1"/>
</dbReference>
<dbReference type="AlphaFoldDB" id="A0A7C4NQ69"/>
<dbReference type="SMART" id="SM00758">
    <property type="entry name" value="PA14"/>
    <property type="match status" value="1"/>
</dbReference>
<dbReference type="InterPro" id="IPR011658">
    <property type="entry name" value="PA14_dom"/>
</dbReference>
<accession>A0A7C4NQ69</accession>
<dbReference type="Gene3D" id="3.90.182.10">
    <property type="entry name" value="Toxin - Anthrax Protective Antigen,domain 1"/>
    <property type="match status" value="1"/>
</dbReference>
<evidence type="ECO:0000313" key="2">
    <source>
        <dbReference type="EMBL" id="HGQ74210.1"/>
    </source>
</evidence>
<dbReference type="PROSITE" id="PS51820">
    <property type="entry name" value="PA14"/>
    <property type="match status" value="1"/>
</dbReference>
<dbReference type="InterPro" id="IPR037524">
    <property type="entry name" value="PA14/GLEYA"/>
</dbReference>
<name>A0A7C4NQ69_STAMA</name>
<reference evidence="2" key="1">
    <citation type="journal article" date="2020" name="mSystems">
        <title>Genome- and Community-Level Interaction Insights into Carbon Utilization and Element Cycling Functions of Hydrothermarchaeota in Hydrothermal Sediment.</title>
        <authorList>
            <person name="Zhou Z."/>
            <person name="Liu Y."/>
            <person name="Xu W."/>
            <person name="Pan J."/>
            <person name="Luo Z.H."/>
            <person name="Li M."/>
        </authorList>
    </citation>
    <scope>NUCLEOTIDE SEQUENCE [LARGE SCALE GENOMIC DNA]</scope>
    <source>
        <strain evidence="2">SpSt-648</strain>
    </source>
</reference>
<protein>
    <submittedName>
        <fullName evidence="2">Beta-glucosidase</fullName>
    </submittedName>
</protein>
<dbReference type="EMBL" id="DTBP01000026">
    <property type="protein sequence ID" value="HGQ74210.1"/>
    <property type="molecule type" value="Genomic_DNA"/>
</dbReference>
<comment type="caution">
    <text evidence="2">The sequence shown here is derived from an EMBL/GenBank/DDBJ whole genome shotgun (WGS) entry which is preliminary data.</text>
</comment>
<proteinExistence type="predicted"/>
<feature type="domain" description="PA14" evidence="1">
    <location>
        <begin position="11"/>
        <end position="155"/>
    </location>
</feature>
<gene>
    <name evidence="2" type="ORF">ENU20_03945</name>
</gene>
<dbReference type="SUPFAM" id="SSF56988">
    <property type="entry name" value="Anthrax protective antigen"/>
    <property type="match status" value="1"/>
</dbReference>